<evidence type="ECO:0000256" key="1">
    <source>
        <dbReference type="SAM" id="MobiDB-lite"/>
    </source>
</evidence>
<accession>A0A6S7CAL0</accession>
<sequence length="191" mass="21242">MASQAASFNEAAANTPSRFEKLDAMFLGFLSFALVAPSWSRDDRSGRPSSAIRRQPERHNHPPIRRVPNRAIASVLLHEPVDDREAEAAVAIPTARRIESHKRQDRAADLVRSDPRAVVTNLDHPVGSATLSRDVDRRLAVIERVVDKVADQPVEKGARQLEAVPRIEREPEQFMTGLDIECLDIAELCAQ</sequence>
<dbReference type="AlphaFoldDB" id="A0A6S7CAL0"/>
<evidence type="ECO:0000313" key="2">
    <source>
        <dbReference type="EMBL" id="CAB3775723.1"/>
    </source>
</evidence>
<gene>
    <name evidence="2" type="ORF">LMG28138_00001</name>
</gene>
<organism evidence="2 3">
    <name type="scientific">Pararobbsia alpina</name>
    <dbReference type="NCBI Taxonomy" id="621374"/>
    <lineage>
        <taxon>Bacteria</taxon>
        <taxon>Pseudomonadati</taxon>
        <taxon>Pseudomonadota</taxon>
        <taxon>Betaproteobacteria</taxon>
        <taxon>Burkholderiales</taxon>
        <taxon>Burkholderiaceae</taxon>
        <taxon>Pararobbsia</taxon>
    </lineage>
</organism>
<protein>
    <submittedName>
        <fullName evidence="2">Uncharacterized protein</fullName>
    </submittedName>
</protein>
<reference evidence="2 3" key="1">
    <citation type="submission" date="2020-04" db="EMBL/GenBank/DDBJ databases">
        <authorList>
            <person name="De Canck E."/>
        </authorList>
    </citation>
    <scope>NUCLEOTIDE SEQUENCE [LARGE SCALE GENOMIC DNA]</scope>
    <source>
        <strain evidence="2 3">LMG 28138</strain>
    </source>
</reference>
<dbReference type="EMBL" id="CADIKM010000001">
    <property type="protein sequence ID" value="CAB3775723.1"/>
    <property type="molecule type" value="Genomic_DNA"/>
</dbReference>
<keyword evidence="3" id="KW-1185">Reference proteome</keyword>
<dbReference type="Proteomes" id="UP000494115">
    <property type="component" value="Unassembled WGS sequence"/>
</dbReference>
<feature type="region of interest" description="Disordered" evidence="1">
    <location>
        <begin position="39"/>
        <end position="66"/>
    </location>
</feature>
<name>A0A6S7CAL0_9BURK</name>
<proteinExistence type="predicted"/>
<evidence type="ECO:0000313" key="3">
    <source>
        <dbReference type="Proteomes" id="UP000494115"/>
    </source>
</evidence>